<evidence type="ECO:0000256" key="6">
    <source>
        <dbReference type="ARBA" id="ARBA00022723"/>
    </source>
</evidence>
<dbReference type="GO" id="GO:0019731">
    <property type="term" value="P:antibacterial humoral response"/>
    <property type="evidence" value="ECO:0007669"/>
    <property type="project" value="TreeGrafter"/>
</dbReference>
<feature type="binding site" evidence="12">
    <location>
        <position position="141"/>
    </location>
    <ligand>
        <name>hydrogencarbonate</name>
        <dbReference type="ChEBI" id="CHEBI:17544"/>
        <label>1</label>
    </ligand>
</feature>
<keyword evidence="4 11" id="KW-0410">Iron transport</keyword>
<evidence type="ECO:0000256" key="2">
    <source>
        <dbReference type="ARBA" id="ARBA00011245"/>
    </source>
</evidence>
<keyword evidence="3 11" id="KW-0813">Transport</keyword>
<evidence type="ECO:0000256" key="9">
    <source>
        <dbReference type="ARBA" id="ARBA00023065"/>
    </source>
</evidence>
<feature type="disulfide bond" evidence="14">
    <location>
        <begin position="402"/>
        <end position="675"/>
    </location>
</feature>
<evidence type="ECO:0000313" key="17">
    <source>
        <dbReference type="EMBL" id="KAA0719055.1"/>
    </source>
</evidence>
<feature type="disulfide bond" evidence="14">
    <location>
        <begin position="496"/>
        <end position="513"/>
    </location>
</feature>
<sequence length="684" mass="75266">MCRFGPSMKFLLTTLLGCLVLALASATDPKIKWCVKSQSELNKCNKLSSKEPKLVCLLQPSVTDCLRSIKDGLADAITVDGENVYKGGLKNYELHPIIAEKYKKGQEPCYAVAVVKKDTHFTIKDLKGKKSCHSCYKMSGGWNLPIGRLIRENKIIWEGVDDKSLEKAVSEFFSASCVPGISKASYPKLCKACKGDCSCTPNENYYDDEGAIRCLKNDGDVAFVCHNKIPVDEKPNYELLCVDDTRKSVADYKSCHLGKEPGHAVISRKDPDLSNGIFSLLSKLTPSDLFSSEGGKDLMFSDSASGLIRLPEITDSFLFLKKEYYDIMFALKGDPLSAKDSSRRVKWCNVGHDEKAKCDNLQLSDVECLMASSVDECIPKVMRGEMDAFACDGGYLLNGHLCDLVAVMAEQYDNDLCYSADTNITSSYYVVAVVKKGSGVTWSNLRNKKSCHTGLNRNAGWKIPNGLLCSGMPDCTLFKYFSEGCAPGAQLGSNMCKLCKGSGKSVGGEESKCKASAEEMFYGYDGAFRCLVEGGGDVAFIKHSIVPSYTDGNGPDWTKDLKSKDFQLICPKFSNEAKEIDQFKECNLSPVPAHAVMTHPDVRKNVVSVLKEAQNTAGRRLFESPGGRNLMFSDSTKCLQEIKGTTKEFLSEKFVDIILNSFKTDNNSPELVRACTLNNYVEEV</sequence>
<dbReference type="PROSITE" id="PS00205">
    <property type="entry name" value="TRANSFERRIN_LIKE_1"/>
    <property type="match status" value="2"/>
</dbReference>
<dbReference type="GO" id="GO:0005615">
    <property type="term" value="C:extracellular space"/>
    <property type="evidence" value="ECO:0007669"/>
    <property type="project" value="InterPro"/>
</dbReference>
<evidence type="ECO:0000256" key="14">
    <source>
        <dbReference type="PIRSR" id="PIRSR002549-4"/>
    </source>
</evidence>
<evidence type="ECO:0000256" key="1">
    <source>
        <dbReference type="ARBA" id="ARBA00004613"/>
    </source>
</evidence>
<reference evidence="17 18" key="1">
    <citation type="journal article" date="2019" name="Mol. Ecol. Resour.">
        <title>Chromosome-level genome assembly of Triplophysa tibetana, a fish adapted to the harsh high-altitude environment of the Tibetan Plateau.</title>
        <authorList>
            <person name="Yang X."/>
            <person name="Liu H."/>
            <person name="Ma Z."/>
            <person name="Zou Y."/>
            <person name="Zou M."/>
            <person name="Mao Y."/>
            <person name="Li X."/>
            <person name="Wang H."/>
            <person name="Chen T."/>
            <person name="Wang W."/>
            <person name="Yang R."/>
        </authorList>
    </citation>
    <scope>NUCLEOTIDE SEQUENCE [LARGE SCALE GENOMIC DNA]</scope>
    <source>
        <strain evidence="17">TTIB1903HZAU</strain>
        <tissue evidence="17">Muscle</tissue>
    </source>
</reference>
<feature type="binding site" evidence="12">
    <location>
        <position position="453"/>
    </location>
    <ligand>
        <name>hydrogencarbonate</name>
        <dbReference type="ChEBI" id="CHEBI:17544"/>
        <label>1</label>
    </ligand>
</feature>
<dbReference type="PIRSF" id="PIRSF002549">
    <property type="entry name" value="Transferrin"/>
    <property type="match status" value="1"/>
</dbReference>
<dbReference type="InterPro" id="IPR001156">
    <property type="entry name" value="Transferrin-like_dom"/>
</dbReference>
<feature type="binding site" evidence="13">
    <location>
        <position position="392"/>
    </location>
    <ligand>
        <name>Fe(3+)</name>
        <dbReference type="ChEBI" id="CHEBI:29034"/>
        <label>1</label>
    </ligand>
</feature>
<dbReference type="PRINTS" id="PR00422">
    <property type="entry name" value="TRANSFERRIN"/>
</dbReference>
<evidence type="ECO:0000313" key="18">
    <source>
        <dbReference type="Proteomes" id="UP000324632"/>
    </source>
</evidence>
<evidence type="ECO:0000256" key="4">
    <source>
        <dbReference type="ARBA" id="ARBA00022496"/>
    </source>
</evidence>
<evidence type="ECO:0000256" key="8">
    <source>
        <dbReference type="ARBA" id="ARBA00023004"/>
    </source>
</evidence>
<evidence type="ECO:0000256" key="3">
    <source>
        <dbReference type="ARBA" id="ARBA00022448"/>
    </source>
</evidence>
<keyword evidence="15" id="KW-0732">Signal</keyword>
<dbReference type="EMBL" id="SOYY01000007">
    <property type="protein sequence ID" value="KAA0719055.1"/>
    <property type="molecule type" value="Genomic_DNA"/>
</dbReference>
<evidence type="ECO:0000256" key="12">
    <source>
        <dbReference type="PIRSR" id="PIRSR002549-2"/>
    </source>
</evidence>
<keyword evidence="10 14" id="KW-1015">Disulfide bond</keyword>
<accession>A0A5A9PBL2</accession>
<feature type="disulfide bond" evidence="14">
    <location>
        <begin position="485"/>
        <end position="499"/>
    </location>
</feature>
<name>A0A5A9PBL2_9TELE</name>
<feature type="disulfide bond" evidence="14">
    <location>
        <begin position="358"/>
        <end position="368"/>
    </location>
</feature>
<dbReference type="InterPro" id="IPR018195">
    <property type="entry name" value="Transferrin_Fe_BS"/>
</dbReference>
<feature type="disulfide bond" evidence="14">
    <location>
        <begin position="348"/>
        <end position="377"/>
    </location>
</feature>
<feature type="binding site" evidence="13">
    <location>
        <position position="428"/>
    </location>
    <ligand>
        <name>Fe(3+)</name>
        <dbReference type="ChEBI" id="CHEBI:29034"/>
        <label>1</label>
    </ligand>
</feature>
<keyword evidence="9 11" id="KW-0406">Ion transport</keyword>
<evidence type="ECO:0000256" key="5">
    <source>
        <dbReference type="ARBA" id="ARBA00022525"/>
    </source>
</evidence>
<evidence type="ECO:0000256" key="11">
    <source>
        <dbReference type="PIRNR" id="PIRNR002549"/>
    </source>
</evidence>
<gene>
    <name evidence="17" type="ORF">E1301_Tti007627</name>
</gene>
<dbReference type="GO" id="GO:0055037">
    <property type="term" value="C:recycling endosome"/>
    <property type="evidence" value="ECO:0007669"/>
    <property type="project" value="TreeGrafter"/>
</dbReference>
<feature type="binding site" evidence="13">
    <location>
        <position position="524"/>
    </location>
    <ligand>
        <name>Fe(3+)</name>
        <dbReference type="ChEBI" id="CHEBI:29034"/>
        <label>2</label>
    </ligand>
</feature>
<dbReference type="SMART" id="SM00094">
    <property type="entry name" value="TR_FER"/>
    <property type="match status" value="2"/>
</dbReference>
<feature type="binding site" evidence="12">
    <location>
        <position position="460"/>
    </location>
    <ligand>
        <name>hydrogencarbonate</name>
        <dbReference type="ChEBI" id="CHEBI:17544"/>
        <label>1</label>
    </ligand>
</feature>
<evidence type="ECO:0000256" key="13">
    <source>
        <dbReference type="PIRSR" id="PIRSR002549-3"/>
    </source>
</evidence>
<feature type="disulfide bond" evidence="14">
    <location>
        <begin position="132"/>
        <end position="214"/>
    </location>
</feature>
<dbReference type="GO" id="GO:0005886">
    <property type="term" value="C:plasma membrane"/>
    <property type="evidence" value="ECO:0007669"/>
    <property type="project" value="TreeGrafter"/>
</dbReference>
<comment type="function">
    <text evidence="11">Transferrins are iron binding transport proteins which bind Fe(3+) ion in association with the binding of an anion, usually bicarbonate.</text>
</comment>
<dbReference type="SUPFAM" id="SSF53850">
    <property type="entry name" value="Periplasmic binding protein-like II"/>
    <property type="match status" value="2"/>
</dbReference>
<feature type="binding site" evidence="12">
    <location>
        <position position="457"/>
    </location>
    <ligand>
        <name>hydrogencarbonate</name>
        <dbReference type="ChEBI" id="CHEBI:17544"/>
        <label>1</label>
    </ligand>
</feature>
<feature type="domain" description="Transferrin-like" evidence="16">
    <location>
        <begin position="345"/>
        <end position="663"/>
    </location>
</feature>
<dbReference type="GO" id="GO:0046872">
    <property type="term" value="F:metal ion binding"/>
    <property type="evidence" value="ECO:0007669"/>
    <property type="project" value="UniProtKB-KW"/>
</dbReference>
<feature type="disulfide bond" evidence="14">
    <location>
        <begin position="34"/>
        <end position="65"/>
    </location>
</feature>
<feature type="binding site" evidence="13">
    <location>
        <position position="263"/>
    </location>
    <ligand>
        <name>Fe(3+)</name>
        <dbReference type="ChEBI" id="CHEBI:29034"/>
        <label>1</label>
    </ligand>
</feature>
<evidence type="ECO:0000259" key="16">
    <source>
        <dbReference type="PROSITE" id="PS51408"/>
    </source>
</evidence>
<feature type="disulfide bond" evidence="14">
    <location>
        <begin position="570"/>
        <end position="586"/>
    </location>
</feature>
<feature type="binding site" evidence="12">
    <location>
        <position position="459"/>
    </location>
    <ligand>
        <name>hydrogencarbonate</name>
        <dbReference type="ChEBI" id="CHEBI:17544"/>
        <label>1</label>
    </ligand>
</feature>
<protein>
    <recommendedName>
        <fullName evidence="11">Serotransferrin</fullName>
    </recommendedName>
</protein>
<keyword evidence="6 11" id="KW-0479">Metal-binding</keyword>
<feature type="chain" id="PRO_5022961904" description="Serotransferrin" evidence="15">
    <location>
        <begin position="27"/>
        <end position="684"/>
    </location>
</feature>
<dbReference type="FunFam" id="3.40.190.10:FF:000095">
    <property type="entry name" value="Lactotransferrin"/>
    <property type="match status" value="1"/>
</dbReference>
<dbReference type="AlphaFoldDB" id="A0A5A9PBL2"/>
<comment type="caution">
    <text evidence="17">The sequence shown here is derived from an EMBL/GenBank/DDBJ whole genome shotgun (WGS) entry which is preliminary data.</text>
</comment>
<organism evidence="17 18">
    <name type="scientific">Triplophysa tibetana</name>
    <dbReference type="NCBI Taxonomy" id="1572043"/>
    <lineage>
        <taxon>Eukaryota</taxon>
        <taxon>Metazoa</taxon>
        <taxon>Chordata</taxon>
        <taxon>Craniata</taxon>
        <taxon>Vertebrata</taxon>
        <taxon>Euteleostomi</taxon>
        <taxon>Actinopterygii</taxon>
        <taxon>Neopterygii</taxon>
        <taxon>Teleostei</taxon>
        <taxon>Ostariophysi</taxon>
        <taxon>Cypriniformes</taxon>
        <taxon>Nemacheilidae</taxon>
        <taxon>Triplophysa</taxon>
    </lineage>
</organism>
<dbReference type="Gene3D" id="3.40.190.10">
    <property type="entry name" value="Periplasmic binding protein-like II"/>
    <property type="match status" value="4"/>
</dbReference>
<feature type="disulfide bond" evidence="14">
    <location>
        <begin position="190"/>
        <end position="197"/>
    </location>
</feature>
<keyword evidence="5 11" id="KW-0964">Secreted</keyword>
<dbReference type="InterPro" id="IPR016357">
    <property type="entry name" value="Transferrin"/>
</dbReference>
<dbReference type="PANTHER" id="PTHR11485:SF31">
    <property type="entry name" value="SEROTRANSFERRIN"/>
    <property type="match status" value="1"/>
</dbReference>
<feature type="disulfide bond" evidence="14">
    <location>
        <begin position="44"/>
        <end position="56"/>
    </location>
</feature>
<comment type="subcellular location">
    <subcellularLocation>
        <location evidence="1 11">Secreted</location>
    </subcellularLocation>
</comment>
<feature type="binding site" evidence="13">
    <location>
        <position position="594"/>
    </location>
    <ligand>
        <name>Fe(3+)</name>
        <dbReference type="ChEBI" id="CHEBI:29034"/>
        <label>1</label>
    </ligand>
</feature>
<feature type="domain" description="Transferrin-like" evidence="16">
    <location>
        <begin position="31"/>
        <end position="333"/>
    </location>
</feature>
<comment type="similarity">
    <text evidence="11">Belongs to the transferrin family.</text>
</comment>
<keyword evidence="8 11" id="KW-0408">Iron</keyword>
<dbReference type="GO" id="GO:0005769">
    <property type="term" value="C:early endosome"/>
    <property type="evidence" value="ECO:0007669"/>
    <property type="project" value="TreeGrafter"/>
</dbReference>
<keyword evidence="18" id="KW-1185">Reference proteome</keyword>
<feature type="disulfide bond" evidence="14">
    <location>
        <begin position="177"/>
        <end position="193"/>
    </location>
</feature>
<comment type="subunit">
    <text evidence="2 11">Monomer.</text>
</comment>
<feature type="disulfide bond" evidence="14">
    <location>
        <begin position="241"/>
        <end position="255"/>
    </location>
</feature>
<dbReference type="PROSITE" id="PS51408">
    <property type="entry name" value="TRANSFERRIN_LIKE_4"/>
    <property type="match status" value="2"/>
</dbReference>
<dbReference type="GO" id="GO:0006826">
    <property type="term" value="P:iron ion transport"/>
    <property type="evidence" value="ECO:0007669"/>
    <property type="project" value="UniProtKB-KW"/>
</dbReference>
<feature type="signal peptide" evidence="15">
    <location>
        <begin position="1"/>
        <end position="26"/>
    </location>
</feature>
<evidence type="ECO:0000256" key="15">
    <source>
        <dbReference type="SAM" id="SignalP"/>
    </source>
</evidence>
<dbReference type="Proteomes" id="UP000324632">
    <property type="component" value="Chromosome 7"/>
</dbReference>
<feature type="disulfide bond" evidence="14">
    <location>
        <begin position="451"/>
        <end position="530"/>
    </location>
</feature>
<keyword evidence="7" id="KW-0677">Repeat</keyword>
<proteinExistence type="inferred from homology"/>
<dbReference type="PANTHER" id="PTHR11485">
    <property type="entry name" value="TRANSFERRIN"/>
    <property type="match status" value="1"/>
</dbReference>
<feature type="binding site" evidence="13">
    <location>
        <position position="80"/>
    </location>
    <ligand>
        <name>Fe(3+)</name>
        <dbReference type="ChEBI" id="CHEBI:29034"/>
        <label>1</label>
    </ligand>
</feature>
<evidence type="ECO:0000256" key="7">
    <source>
        <dbReference type="ARBA" id="ARBA00022737"/>
    </source>
</evidence>
<dbReference type="PROSITE" id="PS00206">
    <property type="entry name" value="TRANSFERRIN_LIKE_2"/>
    <property type="match status" value="1"/>
</dbReference>
<evidence type="ECO:0000256" key="10">
    <source>
        <dbReference type="ARBA" id="ARBA00023157"/>
    </source>
</evidence>
<dbReference type="Pfam" id="PF00405">
    <property type="entry name" value="Transferrin"/>
    <property type="match status" value="2"/>
</dbReference>